<protein>
    <submittedName>
        <fullName evidence="1">Uncharacterized protein</fullName>
    </submittedName>
</protein>
<keyword evidence="2" id="KW-1185">Reference proteome</keyword>
<dbReference type="EMBL" id="JAIWYP010000006">
    <property type="protein sequence ID" value="KAH3813794.1"/>
    <property type="molecule type" value="Genomic_DNA"/>
</dbReference>
<reference evidence="1" key="2">
    <citation type="submission" date="2020-11" db="EMBL/GenBank/DDBJ databases">
        <authorList>
            <person name="McCartney M.A."/>
            <person name="Auch B."/>
            <person name="Kono T."/>
            <person name="Mallez S."/>
            <person name="Becker A."/>
            <person name="Gohl D.M."/>
            <person name="Silverstein K.A.T."/>
            <person name="Koren S."/>
            <person name="Bechman K.B."/>
            <person name="Herman A."/>
            <person name="Abrahante J.E."/>
            <person name="Garbe J."/>
        </authorList>
    </citation>
    <scope>NUCLEOTIDE SEQUENCE</scope>
    <source>
        <strain evidence="1">Duluth1</strain>
        <tissue evidence="1">Whole animal</tissue>
    </source>
</reference>
<dbReference type="AlphaFoldDB" id="A0A9D4GDX2"/>
<reference evidence="1" key="1">
    <citation type="journal article" date="2019" name="bioRxiv">
        <title>The Genome of the Zebra Mussel, Dreissena polymorpha: A Resource for Invasive Species Research.</title>
        <authorList>
            <person name="McCartney M.A."/>
            <person name="Auch B."/>
            <person name="Kono T."/>
            <person name="Mallez S."/>
            <person name="Zhang Y."/>
            <person name="Obille A."/>
            <person name="Becker A."/>
            <person name="Abrahante J.E."/>
            <person name="Garbe J."/>
            <person name="Badalamenti J.P."/>
            <person name="Herman A."/>
            <person name="Mangelson H."/>
            <person name="Liachko I."/>
            <person name="Sullivan S."/>
            <person name="Sone E.D."/>
            <person name="Koren S."/>
            <person name="Silverstein K.A.T."/>
            <person name="Beckman K.B."/>
            <person name="Gohl D.M."/>
        </authorList>
    </citation>
    <scope>NUCLEOTIDE SEQUENCE</scope>
    <source>
        <strain evidence="1">Duluth1</strain>
        <tissue evidence="1">Whole animal</tissue>
    </source>
</reference>
<proteinExistence type="predicted"/>
<dbReference type="Proteomes" id="UP000828390">
    <property type="component" value="Unassembled WGS sequence"/>
</dbReference>
<sequence length="51" mass="5997">MPPGFNQPVYTYRIEEKKNIVTYDYQQLTGHGFQINVSDDDSFLYNSFEVS</sequence>
<comment type="caution">
    <text evidence="1">The sequence shown here is derived from an EMBL/GenBank/DDBJ whole genome shotgun (WGS) entry which is preliminary data.</text>
</comment>
<gene>
    <name evidence="1" type="ORF">DPMN_142262</name>
</gene>
<accession>A0A9D4GDX2</accession>
<evidence type="ECO:0000313" key="1">
    <source>
        <dbReference type="EMBL" id="KAH3813794.1"/>
    </source>
</evidence>
<evidence type="ECO:0000313" key="2">
    <source>
        <dbReference type="Proteomes" id="UP000828390"/>
    </source>
</evidence>
<organism evidence="1 2">
    <name type="scientific">Dreissena polymorpha</name>
    <name type="common">Zebra mussel</name>
    <name type="synonym">Mytilus polymorpha</name>
    <dbReference type="NCBI Taxonomy" id="45954"/>
    <lineage>
        <taxon>Eukaryota</taxon>
        <taxon>Metazoa</taxon>
        <taxon>Spiralia</taxon>
        <taxon>Lophotrochozoa</taxon>
        <taxon>Mollusca</taxon>
        <taxon>Bivalvia</taxon>
        <taxon>Autobranchia</taxon>
        <taxon>Heteroconchia</taxon>
        <taxon>Euheterodonta</taxon>
        <taxon>Imparidentia</taxon>
        <taxon>Neoheterodontei</taxon>
        <taxon>Myida</taxon>
        <taxon>Dreissenoidea</taxon>
        <taxon>Dreissenidae</taxon>
        <taxon>Dreissena</taxon>
    </lineage>
</organism>
<name>A0A9D4GDX2_DREPO</name>